<dbReference type="PANTHER" id="PTHR38342">
    <property type="entry name" value="SLR5037 PROTEIN"/>
    <property type="match status" value="1"/>
</dbReference>
<proteinExistence type="predicted"/>
<feature type="signal peptide" evidence="1">
    <location>
        <begin position="1"/>
        <end position="21"/>
    </location>
</feature>
<dbReference type="EMBL" id="BFBR01000004">
    <property type="protein sequence ID" value="GBF57789.1"/>
    <property type="molecule type" value="Genomic_DNA"/>
</dbReference>
<feature type="domain" description="DUF302" evidence="2">
    <location>
        <begin position="79"/>
        <end position="136"/>
    </location>
</feature>
<name>A0A2P2E9P9_9PROT</name>
<dbReference type="RefSeq" id="WP_192576221.1">
    <property type="nucleotide sequence ID" value="NZ_BFBR01000004.1"/>
</dbReference>
<dbReference type="Pfam" id="PF03625">
    <property type="entry name" value="DUF302"/>
    <property type="match status" value="1"/>
</dbReference>
<organism evidence="3 4">
    <name type="scientific">Candidatus Phycosocius bacilliformis</name>
    <dbReference type="NCBI Taxonomy" id="1445552"/>
    <lineage>
        <taxon>Bacteria</taxon>
        <taxon>Pseudomonadati</taxon>
        <taxon>Pseudomonadota</taxon>
        <taxon>Alphaproteobacteria</taxon>
        <taxon>Caulobacterales</taxon>
        <taxon>Caulobacterales incertae sedis</taxon>
        <taxon>Candidatus Phycosocius</taxon>
    </lineage>
</organism>
<dbReference type="CDD" id="cd14797">
    <property type="entry name" value="DUF302"/>
    <property type="match status" value="1"/>
</dbReference>
<comment type="caution">
    <text evidence="3">The sequence shown here is derived from an EMBL/GenBank/DDBJ whole genome shotgun (WGS) entry which is preliminary data.</text>
</comment>
<protein>
    <recommendedName>
        <fullName evidence="2">DUF302 domain-containing protein</fullName>
    </recommendedName>
</protein>
<feature type="chain" id="PRO_5015186942" description="DUF302 domain-containing protein" evidence="1">
    <location>
        <begin position="22"/>
        <end position="169"/>
    </location>
</feature>
<dbReference type="PANTHER" id="PTHR38342:SF2">
    <property type="entry name" value="INNER MEMBRANE OR EXPORTED"/>
    <property type="match status" value="1"/>
</dbReference>
<evidence type="ECO:0000259" key="2">
    <source>
        <dbReference type="Pfam" id="PF03625"/>
    </source>
</evidence>
<evidence type="ECO:0000313" key="4">
    <source>
        <dbReference type="Proteomes" id="UP000245086"/>
    </source>
</evidence>
<dbReference type="Gene3D" id="3.30.310.70">
    <property type="entry name" value="TT1751-like domain"/>
    <property type="match status" value="1"/>
</dbReference>
<reference evidence="3 4" key="1">
    <citation type="journal article" date="2018" name="Genome Announc.">
        <title>Draft Genome Sequence of "Candidatus Phycosocius bacilliformis," an Alphaproteobacterial Ectosymbiont of the Hydrocarbon-Producing Green Alga Botryococcus braunii.</title>
        <authorList>
            <person name="Tanabe Y."/>
            <person name="Yamaguchi H."/>
            <person name="Watanabe M.M."/>
        </authorList>
    </citation>
    <scope>NUCLEOTIDE SEQUENCE [LARGE SCALE GENOMIC DNA]</scope>
    <source>
        <strain evidence="3 4">BOTRYCO-2</strain>
    </source>
</reference>
<sequence>MKNMLFTLCLALSCAPLATGAATVPDPTVTGQTLLSPTAPAAGIVRVKSRYGMEETVRRLRADIAAKGIQFFAEIDQSQLGAGANIAIRPSRLILFGNPPLGVQFLSSNPYSGLDWPVRMLILEEADGSISVAWTDFAFIAERYHITDRGPQFAMASAVAASIASSTTQ</sequence>
<dbReference type="InterPro" id="IPR035923">
    <property type="entry name" value="TT1751-like_sf"/>
</dbReference>
<dbReference type="AlphaFoldDB" id="A0A2P2E9P9"/>
<dbReference type="InterPro" id="IPR005180">
    <property type="entry name" value="DUF302"/>
</dbReference>
<gene>
    <name evidence="3" type="ORF">PbB2_01459</name>
</gene>
<evidence type="ECO:0000256" key="1">
    <source>
        <dbReference type="SAM" id="SignalP"/>
    </source>
</evidence>
<dbReference type="SUPFAM" id="SSF103247">
    <property type="entry name" value="TT1751-like"/>
    <property type="match status" value="1"/>
</dbReference>
<evidence type="ECO:0000313" key="3">
    <source>
        <dbReference type="EMBL" id="GBF57789.1"/>
    </source>
</evidence>
<accession>A0A2P2E9P9</accession>
<keyword evidence="4" id="KW-1185">Reference proteome</keyword>
<keyword evidence="1" id="KW-0732">Signal</keyword>
<dbReference type="Proteomes" id="UP000245086">
    <property type="component" value="Unassembled WGS sequence"/>
</dbReference>